<dbReference type="PANTHER" id="PTHR35936">
    <property type="entry name" value="MEMBRANE-BOUND LYTIC MUREIN TRANSGLYCOSYLASE F"/>
    <property type="match status" value="1"/>
</dbReference>
<evidence type="ECO:0000256" key="3">
    <source>
        <dbReference type="ARBA" id="ARBA00022729"/>
    </source>
</evidence>
<keyword evidence="11" id="KW-1185">Reference proteome</keyword>
<organism evidence="10 11">
    <name type="scientific">Lysinibacillus contaminans</name>
    <dbReference type="NCBI Taxonomy" id="1293441"/>
    <lineage>
        <taxon>Bacteria</taxon>
        <taxon>Bacillati</taxon>
        <taxon>Bacillota</taxon>
        <taxon>Bacilli</taxon>
        <taxon>Bacillales</taxon>
        <taxon>Bacillaceae</taxon>
        <taxon>Lysinibacillus</taxon>
    </lineage>
</organism>
<evidence type="ECO:0000259" key="9">
    <source>
        <dbReference type="SMART" id="SM00062"/>
    </source>
</evidence>
<feature type="region of interest" description="Disordered" evidence="7">
    <location>
        <begin position="25"/>
        <end position="44"/>
    </location>
</feature>
<evidence type="ECO:0000313" key="10">
    <source>
        <dbReference type="EMBL" id="KOS71673.1"/>
    </source>
</evidence>
<feature type="compositionally biased region" description="Low complexity" evidence="7">
    <location>
        <begin position="30"/>
        <end position="41"/>
    </location>
</feature>
<dbReference type="RefSeq" id="WP_053582136.1">
    <property type="nucleotide sequence ID" value="NZ_LGRV01000001.1"/>
</dbReference>
<reference evidence="11" key="1">
    <citation type="submission" date="2015-07" db="EMBL/GenBank/DDBJ databases">
        <title>Fjat-14205 dsm 2895.</title>
        <authorList>
            <person name="Liu B."/>
            <person name="Wang J."/>
            <person name="Zhu Y."/>
            <person name="Liu G."/>
            <person name="Chen Q."/>
            <person name="Chen Z."/>
            <person name="Lan J."/>
            <person name="Che J."/>
            <person name="Ge C."/>
            <person name="Shi H."/>
            <person name="Pan Z."/>
            <person name="Liu X."/>
        </authorList>
    </citation>
    <scope>NUCLEOTIDE SEQUENCE [LARGE SCALE GENOMIC DNA]</scope>
    <source>
        <strain evidence="11">DSM 25560</strain>
    </source>
</reference>
<evidence type="ECO:0000256" key="1">
    <source>
        <dbReference type="ARBA" id="ARBA00004196"/>
    </source>
</evidence>
<dbReference type="Pfam" id="PF00497">
    <property type="entry name" value="SBP_bac_3"/>
    <property type="match status" value="1"/>
</dbReference>
<evidence type="ECO:0000256" key="8">
    <source>
        <dbReference type="SAM" id="SignalP"/>
    </source>
</evidence>
<evidence type="ECO:0000256" key="6">
    <source>
        <dbReference type="RuleBase" id="RU003744"/>
    </source>
</evidence>
<keyword evidence="4" id="KW-0564">Palmitate</keyword>
<dbReference type="Proteomes" id="UP000050668">
    <property type="component" value="Unassembled WGS sequence"/>
</dbReference>
<dbReference type="InterPro" id="IPR018313">
    <property type="entry name" value="SBP_3_CS"/>
</dbReference>
<evidence type="ECO:0000256" key="5">
    <source>
        <dbReference type="ARBA" id="ARBA00023288"/>
    </source>
</evidence>
<proteinExistence type="inferred from homology"/>
<evidence type="ECO:0000313" key="11">
    <source>
        <dbReference type="Proteomes" id="UP000050668"/>
    </source>
</evidence>
<dbReference type="PROSITE" id="PS51257">
    <property type="entry name" value="PROKAR_LIPOPROTEIN"/>
    <property type="match status" value="1"/>
</dbReference>
<gene>
    <name evidence="10" type="ORF">AEA09_01410</name>
</gene>
<dbReference type="EMBL" id="LGRV01000001">
    <property type="protein sequence ID" value="KOS71673.1"/>
    <property type="molecule type" value="Genomic_DNA"/>
</dbReference>
<evidence type="ECO:0000256" key="4">
    <source>
        <dbReference type="ARBA" id="ARBA00023139"/>
    </source>
</evidence>
<dbReference type="SUPFAM" id="SSF53850">
    <property type="entry name" value="Periplasmic binding protein-like II"/>
    <property type="match status" value="1"/>
</dbReference>
<dbReference type="PROSITE" id="PS01039">
    <property type="entry name" value="SBP_BACTERIAL_3"/>
    <property type="match status" value="1"/>
</dbReference>
<name>A0ABR5K5G6_9BACI</name>
<feature type="domain" description="Solute-binding protein family 3/N-terminal" evidence="9">
    <location>
        <begin position="47"/>
        <end position="266"/>
    </location>
</feature>
<dbReference type="CDD" id="cd13624">
    <property type="entry name" value="PBP2_Arg_Lys_His"/>
    <property type="match status" value="1"/>
</dbReference>
<keyword evidence="5" id="KW-0449">Lipoprotein</keyword>
<dbReference type="SMART" id="SM00062">
    <property type="entry name" value="PBPb"/>
    <property type="match status" value="1"/>
</dbReference>
<keyword evidence="3 8" id="KW-0732">Signal</keyword>
<dbReference type="InterPro" id="IPR001638">
    <property type="entry name" value="Solute-binding_3/MltF_N"/>
</dbReference>
<feature type="signal peptide" evidence="8">
    <location>
        <begin position="1"/>
        <end position="20"/>
    </location>
</feature>
<sequence length="268" mass="29535">MKKSLWALLMIVAAFTLVLAGCGSKEDTSSDGSTSGSTSDSSEGKKVYKVGTEATFAPFESVDDKGNIVGIDVDVLQAIADEMDFEVEWKNIGWEPVFQSIKNSETDIGASGITINDERKQTYDFTDPYYESQLLIVVKEDSNIKSLAELKDKKISVQINATGHMAAKKLQGDASTNIMAFDTQPMAIQEMLNSNVDATIGDNAVVYEYMKANPKAKIKVIKDDNFEKEYYGFMVRKGNDELLSLLNEGLQKIKDNGKLKEITGTDFK</sequence>
<feature type="chain" id="PRO_5046068036" evidence="8">
    <location>
        <begin position="21"/>
        <end position="268"/>
    </location>
</feature>
<comment type="similarity">
    <text evidence="2 6">Belongs to the bacterial solute-binding protein 3 family.</text>
</comment>
<comment type="caution">
    <text evidence="10">The sequence shown here is derived from an EMBL/GenBank/DDBJ whole genome shotgun (WGS) entry which is preliminary data.</text>
</comment>
<protein>
    <submittedName>
        <fullName evidence="10">Amino acid ABC transporter substrate-binding protein</fullName>
    </submittedName>
</protein>
<evidence type="ECO:0000256" key="7">
    <source>
        <dbReference type="SAM" id="MobiDB-lite"/>
    </source>
</evidence>
<dbReference type="Gene3D" id="3.40.190.10">
    <property type="entry name" value="Periplasmic binding protein-like II"/>
    <property type="match status" value="2"/>
</dbReference>
<comment type="subcellular location">
    <subcellularLocation>
        <location evidence="1">Cell envelope</location>
    </subcellularLocation>
</comment>
<accession>A0ABR5K5G6</accession>
<evidence type="ECO:0000256" key="2">
    <source>
        <dbReference type="ARBA" id="ARBA00010333"/>
    </source>
</evidence>
<dbReference type="PANTHER" id="PTHR35936:SF17">
    <property type="entry name" value="ARGININE-BINDING EXTRACELLULAR PROTEIN ARTP"/>
    <property type="match status" value="1"/>
</dbReference>